<evidence type="ECO:0000256" key="6">
    <source>
        <dbReference type="ARBA" id="ARBA00022833"/>
    </source>
</evidence>
<sequence length="295" mass="33145">MATNAPLTSILKKSTPATTTTTSKEDRDRQLALYHATLIQQRKDVEFEILLSTERLIDFPEAAGPYSASNPSPTDAQTFKSLLRPFQPSDYDALIQERNINEHCGYTLCANPRVKETGGGKYRIIGKNGKAKDFRVVNREELEKWCSEACARRALYVRVQLSDTPAWERDAHGATAAPIKLLDEPKSQVEKLSDDLEKMDLDHNQDAANLALERGDTSSATRNGLVNVTIKEKEVQNPAEPPSLQDEDLSGRLDTLHLTLEGHTTRFGSARDKRHRELLHGVKGEDYDEDMDWRT</sequence>
<dbReference type="STRING" id="5539.A0A3E2H4C3"/>
<keyword evidence="5 12" id="KW-0378">Hydrolase</keyword>
<comment type="function">
    <text evidence="12">Putative RNA polymerase II subunit B1 C-terminal domain (CTD) phosphatase involved in RNA polymerase II transcription regulation.</text>
</comment>
<keyword evidence="6 12" id="KW-0862">Zinc</keyword>
<dbReference type="OMA" id="IQAQKDT"/>
<dbReference type="GO" id="GO:0008270">
    <property type="term" value="F:zinc ion binding"/>
    <property type="evidence" value="ECO:0007669"/>
    <property type="project" value="UniProtKB-KW"/>
</dbReference>
<proteinExistence type="inferred from homology"/>
<dbReference type="GO" id="GO:0043175">
    <property type="term" value="F:RNA polymerase core enzyme binding"/>
    <property type="evidence" value="ECO:0007669"/>
    <property type="project" value="UniProtKB-UniRule"/>
</dbReference>
<name>A0A3E2H4C3_SCYLI</name>
<feature type="compositionally biased region" description="Polar residues" evidence="13">
    <location>
        <begin position="1"/>
        <end position="17"/>
    </location>
</feature>
<evidence type="ECO:0000313" key="16">
    <source>
        <dbReference type="Proteomes" id="UP000258309"/>
    </source>
</evidence>
<dbReference type="EC" id="3.1.3.16" evidence="12"/>
<evidence type="ECO:0000256" key="4">
    <source>
        <dbReference type="ARBA" id="ARBA00022771"/>
    </source>
</evidence>
<evidence type="ECO:0000256" key="12">
    <source>
        <dbReference type="RuleBase" id="RU367080"/>
    </source>
</evidence>
<dbReference type="InterPro" id="IPR039693">
    <property type="entry name" value="Rtr1/RPAP2"/>
</dbReference>
<evidence type="ECO:0000256" key="10">
    <source>
        <dbReference type="ARBA" id="ARBA00048336"/>
    </source>
</evidence>
<dbReference type="EMBL" id="NCSJ02000170">
    <property type="protein sequence ID" value="RFU28250.1"/>
    <property type="molecule type" value="Genomic_DNA"/>
</dbReference>
<feature type="domain" description="RTR1-type" evidence="14">
    <location>
        <begin position="81"/>
        <end position="170"/>
    </location>
</feature>
<dbReference type="AlphaFoldDB" id="A0A3E2H4C3"/>
<keyword evidence="3 12" id="KW-0479">Metal-binding</keyword>
<keyword evidence="7 12" id="KW-0904">Protein phosphatase</keyword>
<dbReference type="GO" id="GO:0005737">
    <property type="term" value="C:cytoplasm"/>
    <property type="evidence" value="ECO:0007669"/>
    <property type="project" value="TreeGrafter"/>
</dbReference>
<feature type="non-terminal residue" evidence="15">
    <location>
        <position position="295"/>
    </location>
</feature>
<evidence type="ECO:0000256" key="3">
    <source>
        <dbReference type="ARBA" id="ARBA00022723"/>
    </source>
</evidence>
<evidence type="ECO:0000256" key="11">
    <source>
        <dbReference type="PROSITE-ProRule" id="PRU00812"/>
    </source>
</evidence>
<evidence type="ECO:0000256" key="2">
    <source>
        <dbReference type="ARBA" id="ARBA00005676"/>
    </source>
</evidence>
<dbReference type="Proteomes" id="UP000258309">
    <property type="component" value="Unassembled WGS sequence"/>
</dbReference>
<organism evidence="15 16">
    <name type="scientific">Scytalidium lignicola</name>
    <name type="common">Hyphomycete</name>
    <dbReference type="NCBI Taxonomy" id="5539"/>
    <lineage>
        <taxon>Eukaryota</taxon>
        <taxon>Fungi</taxon>
        <taxon>Dikarya</taxon>
        <taxon>Ascomycota</taxon>
        <taxon>Pezizomycotina</taxon>
        <taxon>Leotiomycetes</taxon>
        <taxon>Leotiomycetes incertae sedis</taxon>
        <taxon>Scytalidium</taxon>
    </lineage>
</organism>
<accession>A0A3E2H4C3</accession>
<gene>
    <name evidence="15" type="ORF">B7463_g8095</name>
</gene>
<keyword evidence="16" id="KW-1185">Reference proteome</keyword>
<evidence type="ECO:0000313" key="15">
    <source>
        <dbReference type="EMBL" id="RFU28250.1"/>
    </source>
</evidence>
<dbReference type="Pfam" id="PF04181">
    <property type="entry name" value="RPAP2_Rtr1"/>
    <property type="match status" value="1"/>
</dbReference>
<dbReference type="PROSITE" id="PS51479">
    <property type="entry name" value="ZF_RTR1"/>
    <property type="match status" value="1"/>
</dbReference>
<protein>
    <recommendedName>
        <fullName evidence="12">RNA polymerase II subunit B1 CTD phosphatase RPAP2 homolog</fullName>
        <ecNumber evidence="12">3.1.3.16</ecNumber>
    </recommendedName>
</protein>
<evidence type="ECO:0000259" key="14">
    <source>
        <dbReference type="PROSITE" id="PS51479"/>
    </source>
</evidence>
<keyword evidence="4 12" id="KW-0863">Zinc-finger</keyword>
<dbReference type="GO" id="GO:0005634">
    <property type="term" value="C:nucleus"/>
    <property type="evidence" value="ECO:0007669"/>
    <property type="project" value="UniProtKB-SubCell"/>
</dbReference>
<comment type="catalytic activity">
    <reaction evidence="10 12">
        <text>O-phospho-L-threonyl-[protein] + H2O = L-threonyl-[protein] + phosphate</text>
        <dbReference type="Rhea" id="RHEA:47004"/>
        <dbReference type="Rhea" id="RHEA-COMP:11060"/>
        <dbReference type="Rhea" id="RHEA-COMP:11605"/>
        <dbReference type="ChEBI" id="CHEBI:15377"/>
        <dbReference type="ChEBI" id="CHEBI:30013"/>
        <dbReference type="ChEBI" id="CHEBI:43474"/>
        <dbReference type="ChEBI" id="CHEBI:61977"/>
        <dbReference type="EC" id="3.1.3.16"/>
    </reaction>
</comment>
<evidence type="ECO:0000256" key="5">
    <source>
        <dbReference type="ARBA" id="ARBA00022801"/>
    </source>
</evidence>
<evidence type="ECO:0000256" key="1">
    <source>
        <dbReference type="ARBA" id="ARBA00004123"/>
    </source>
</evidence>
<evidence type="ECO:0000256" key="9">
    <source>
        <dbReference type="ARBA" id="ARBA00047761"/>
    </source>
</evidence>
<dbReference type="PANTHER" id="PTHR14732:SF0">
    <property type="entry name" value="RNA POLYMERASE II SUBUNIT B1 CTD PHOSPHATASE RPAP2-RELATED"/>
    <property type="match status" value="1"/>
</dbReference>
<comment type="similarity">
    <text evidence="2 11 12">Belongs to the RPAP2 family.</text>
</comment>
<feature type="non-terminal residue" evidence="15">
    <location>
        <position position="1"/>
    </location>
</feature>
<evidence type="ECO:0000256" key="8">
    <source>
        <dbReference type="ARBA" id="ARBA00023242"/>
    </source>
</evidence>
<evidence type="ECO:0000256" key="13">
    <source>
        <dbReference type="SAM" id="MobiDB-lite"/>
    </source>
</evidence>
<dbReference type="InterPro" id="IPR007308">
    <property type="entry name" value="Rtr1/RPAP2_dom"/>
</dbReference>
<reference evidence="15 16" key="1">
    <citation type="submission" date="2018-05" db="EMBL/GenBank/DDBJ databases">
        <title>Draft genome sequence of Scytalidium lignicola DSM 105466, a ubiquitous saprotrophic fungus.</title>
        <authorList>
            <person name="Buettner E."/>
            <person name="Gebauer A.M."/>
            <person name="Hofrichter M."/>
            <person name="Liers C."/>
            <person name="Kellner H."/>
        </authorList>
    </citation>
    <scope>NUCLEOTIDE SEQUENCE [LARGE SCALE GENOMIC DNA]</scope>
    <source>
        <strain evidence="15 16">DSM 105466</strain>
    </source>
</reference>
<comment type="caution">
    <text evidence="15">The sequence shown here is derived from an EMBL/GenBank/DDBJ whole genome shotgun (WGS) entry which is preliminary data.</text>
</comment>
<comment type="subcellular location">
    <subcellularLocation>
        <location evidence="1 12">Nucleus</location>
    </subcellularLocation>
</comment>
<dbReference type="InterPro" id="IPR038534">
    <property type="entry name" value="Rtr1/RPAP2_sf"/>
</dbReference>
<feature type="region of interest" description="Disordered" evidence="13">
    <location>
        <begin position="1"/>
        <end position="26"/>
    </location>
</feature>
<comment type="catalytic activity">
    <reaction evidence="9 12">
        <text>O-phospho-L-seryl-[protein] + H2O = L-seryl-[protein] + phosphate</text>
        <dbReference type="Rhea" id="RHEA:20629"/>
        <dbReference type="Rhea" id="RHEA-COMP:9863"/>
        <dbReference type="Rhea" id="RHEA-COMP:11604"/>
        <dbReference type="ChEBI" id="CHEBI:15377"/>
        <dbReference type="ChEBI" id="CHEBI:29999"/>
        <dbReference type="ChEBI" id="CHEBI:43474"/>
        <dbReference type="ChEBI" id="CHEBI:83421"/>
        <dbReference type="EC" id="3.1.3.16"/>
    </reaction>
</comment>
<dbReference type="Gene3D" id="1.25.40.820">
    <property type="match status" value="1"/>
</dbReference>
<dbReference type="GO" id="GO:0008420">
    <property type="term" value="F:RNA polymerase II CTD heptapeptide repeat phosphatase activity"/>
    <property type="evidence" value="ECO:0007669"/>
    <property type="project" value="UniProtKB-UniRule"/>
</dbReference>
<dbReference type="OrthoDB" id="2590500at2759"/>
<dbReference type="PANTHER" id="PTHR14732">
    <property type="entry name" value="RNA POLYMERASE II SUBUNIT B1 CTD PHOSPHATASE RPAP2-RELATED"/>
    <property type="match status" value="1"/>
</dbReference>
<keyword evidence="8 12" id="KW-0539">Nucleus</keyword>
<evidence type="ECO:0000256" key="7">
    <source>
        <dbReference type="ARBA" id="ARBA00022912"/>
    </source>
</evidence>